<dbReference type="InterPro" id="IPR003390">
    <property type="entry name" value="DNA_integrity_scan_DisA_N"/>
</dbReference>
<keyword evidence="4 10" id="KW-0812">Transmembrane</keyword>
<keyword evidence="3 10" id="KW-0808">Transferase</keyword>
<dbReference type="InterPro" id="IPR045585">
    <property type="entry name" value="CdaA_N"/>
</dbReference>
<dbReference type="InterPro" id="IPR036888">
    <property type="entry name" value="DNA_integrity_DisA_N_sf"/>
</dbReference>
<dbReference type="PANTHER" id="PTHR34185">
    <property type="entry name" value="DIADENYLATE CYCLASE"/>
    <property type="match status" value="1"/>
</dbReference>
<dbReference type="EC" id="2.7.7.85" evidence="10"/>
<keyword evidence="6 10" id="KW-0547">Nucleotide-binding</keyword>
<gene>
    <name evidence="10" type="primary">dacA</name>
    <name evidence="12" type="ORF">GGR27_001674</name>
</gene>
<comment type="caution">
    <text evidence="12">The sequence shown here is derived from an EMBL/GenBank/DDBJ whole genome shotgun (WGS) entry which is preliminary data.</text>
</comment>
<evidence type="ECO:0000256" key="9">
    <source>
        <dbReference type="ARBA" id="ARBA00023136"/>
    </source>
</evidence>
<evidence type="ECO:0000256" key="6">
    <source>
        <dbReference type="ARBA" id="ARBA00022741"/>
    </source>
</evidence>
<evidence type="ECO:0000313" key="13">
    <source>
        <dbReference type="Proteomes" id="UP000770785"/>
    </source>
</evidence>
<keyword evidence="2 10" id="KW-1003">Cell membrane</keyword>
<evidence type="ECO:0000259" key="11">
    <source>
        <dbReference type="PROSITE" id="PS51794"/>
    </source>
</evidence>
<evidence type="ECO:0000256" key="8">
    <source>
        <dbReference type="ARBA" id="ARBA00022989"/>
    </source>
</evidence>
<keyword evidence="13" id="KW-1185">Reference proteome</keyword>
<dbReference type="InterPro" id="IPR034701">
    <property type="entry name" value="CdaA"/>
</dbReference>
<dbReference type="NCBIfam" id="TIGR00159">
    <property type="entry name" value="diadenylate cyclase CdaA"/>
    <property type="match status" value="1"/>
</dbReference>
<evidence type="ECO:0000256" key="1">
    <source>
        <dbReference type="ARBA" id="ARBA00000877"/>
    </source>
</evidence>
<evidence type="ECO:0000256" key="2">
    <source>
        <dbReference type="ARBA" id="ARBA00022475"/>
    </source>
</evidence>
<keyword evidence="7 10" id="KW-0067">ATP-binding</keyword>
<dbReference type="Pfam" id="PF02457">
    <property type="entry name" value="DAC"/>
    <property type="match status" value="1"/>
</dbReference>
<keyword evidence="5 10" id="KW-0548">Nucleotidyltransferase</keyword>
<evidence type="ECO:0000256" key="5">
    <source>
        <dbReference type="ARBA" id="ARBA00022695"/>
    </source>
</evidence>
<comment type="subunit">
    <text evidence="10">Probably a homodimer.</text>
</comment>
<name>A0ABX0XAA5_9BACT</name>
<evidence type="ECO:0000256" key="7">
    <source>
        <dbReference type="ARBA" id="ARBA00022840"/>
    </source>
</evidence>
<keyword evidence="8 10" id="KW-1133">Transmembrane helix</keyword>
<comment type="catalytic activity">
    <reaction evidence="1 10">
        <text>2 ATP = 3',3'-c-di-AMP + 2 diphosphate</text>
        <dbReference type="Rhea" id="RHEA:35655"/>
        <dbReference type="ChEBI" id="CHEBI:30616"/>
        <dbReference type="ChEBI" id="CHEBI:33019"/>
        <dbReference type="ChEBI" id="CHEBI:71500"/>
        <dbReference type="EC" id="2.7.7.85"/>
    </reaction>
</comment>
<feature type="transmembrane region" description="Helical" evidence="10">
    <location>
        <begin position="63"/>
        <end position="84"/>
    </location>
</feature>
<evidence type="ECO:0000256" key="4">
    <source>
        <dbReference type="ARBA" id="ARBA00022692"/>
    </source>
</evidence>
<dbReference type="RefSeq" id="WP_320060342.1">
    <property type="nucleotide sequence ID" value="NZ_JAATJH010000002.1"/>
</dbReference>
<evidence type="ECO:0000256" key="3">
    <source>
        <dbReference type="ARBA" id="ARBA00022679"/>
    </source>
</evidence>
<dbReference type="HAMAP" id="MF_01499">
    <property type="entry name" value="DacA"/>
    <property type="match status" value="1"/>
</dbReference>
<feature type="transmembrane region" description="Helical" evidence="10">
    <location>
        <begin position="15"/>
        <end position="32"/>
    </location>
</feature>
<dbReference type="Proteomes" id="UP000770785">
    <property type="component" value="Unassembled WGS sequence"/>
</dbReference>
<accession>A0ABX0XAA5</accession>
<organism evidence="12 13">
    <name type="scientific">Neolewinella antarctica</name>
    <dbReference type="NCBI Taxonomy" id="442734"/>
    <lineage>
        <taxon>Bacteria</taxon>
        <taxon>Pseudomonadati</taxon>
        <taxon>Bacteroidota</taxon>
        <taxon>Saprospiria</taxon>
        <taxon>Saprospirales</taxon>
        <taxon>Lewinellaceae</taxon>
        <taxon>Neolewinella</taxon>
    </lineage>
</organism>
<evidence type="ECO:0000313" key="12">
    <source>
        <dbReference type="EMBL" id="NJC26175.1"/>
    </source>
</evidence>
<dbReference type="Pfam" id="PF19293">
    <property type="entry name" value="CdaA_N"/>
    <property type="match status" value="1"/>
</dbReference>
<evidence type="ECO:0000256" key="10">
    <source>
        <dbReference type="HAMAP-Rule" id="MF_01499"/>
    </source>
</evidence>
<dbReference type="Gene3D" id="3.40.1700.10">
    <property type="entry name" value="DNA integrity scanning protein, DisA, N-terminal domain"/>
    <property type="match status" value="1"/>
</dbReference>
<comment type="caution">
    <text evidence="10">Lacks conserved residue(s) required for the propagation of feature annotation.</text>
</comment>
<feature type="transmembrane region" description="Helical" evidence="10">
    <location>
        <begin position="39"/>
        <end position="57"/>
    </location>
</feature>
<keyword evidence="9 10" id="KW-0472">Membrane</keyword>
<dbReference type="InterPro" id="IPR050338">
    <property type="entry name" value="DisA"/>
</dbReference>
<protein>
    <recommendedName>
        <fullName evidence="10">Diadenylate cyclase</fullName>
        <shortName evidence="10">DAC</shortName>
        <ecNumber evidence="10">2.7.7.85</ecNumber>
    </recommendedName>
    <alternativeName>
        <fullName evidence="10">Cyclic-di-AMP synthase</fullName>
        <shortName evidence="10">c-di-AMP synthase</shortName>
    </alternativeName>
</protein>
<proteinExistence type="inferred from homology"/>
<dbReference type="PROSITE" id="PS51794">
    <property type="entry name" value="DAC"/>
    <property type="match status" value="1"/>
</dbReference>
<dbReference type="EMBL" id="JAATJH010000002">
    <property type="protein sequence ID" value="NJC26175.1"/>
    <property type="molecule type" value="Genomic_DNA"/>
</dbReference>
<dbReference type="SUPFAM" id="SSF143597">
    <property type="entry name" value="YojJ-like"/>
    <property type="match status" value="1"/>
</dbReference>
<dbReference type="PIRSF" id="PIRSF004793">
    <property type="entry name" value="UCP004793"/>
    <property type="match status" value="1"/>
</dbReference>
<reference evidence="12 13" key="1">
    <citation type="submission" date="2020-03" db="EMBL/GenBank/DDBJ databases">
        <title>Genomic Encyclopedia of Type Strains, Phase IV (KMG-IV): sequencing the most valuable type-strain genomes for metagenomic binning, comparative biology and taxonomic classification.</title>
        <authorList>
            <person name="Goeker M."/>
        </authorList>
    </citation>
    <scope>NUCLEOTIDE SEQUENCE [LARGE SCALE GENOMIC DNA]</scope>
    <source>
        <strain evidence="12 13">DSM 105096</strain>
    </source>
</reference>
<comment type="function">
    <text evidence="10">Catalyzes the condensation of 2 ATP molecules into cyclic di-AMP (c-di-AMP), a second messenger used to regulate differing processes in different bacteria.</text>
</comment>
<dbReference type="InterPro" id="IPR014046">
    <property type="entry name" value="C-di-AMP_synthase"/>
</dbReference>
<feature type="domain" description="DAC" evidence="11">
    <location>
        <begin position="85"/>
        <end position="253"/>
    </location>
</feature>
<dbReference type="PANTHER" id="PTHR34185:SF1">
    <property type="entry name" value="DIADENYLATE CYCLASE"/>
    <property type="match status" value="1"/>
</dbReference>
<comment type="similarity">
    <text evidence="10">Belongs to the adenylate cyclase family. DacA/CdaA subfamily.</text>
</comment>
<sequence length="264" mass="29413">MLPLLFKIGFLPVDLWDFLDVFIVALILYQLYRLLKGSIALNIFVGMVLLFLSYQVFQALGMNLLSSILTQFINIGFVSLIIIFQPEVRRFLLLLGTNTLKQRDSVWSRLLGREAEVHANSPELEDISRAFQRMAASKTGALLVCTQEADPDTVITGGTPLNSDISYGLLVSIFHKESPLHDGAVVIENRRITRASAILPVSENSKLPAAVGLRHRAAVGVTEKIDVVCFIVSEETGKISFARSGELERGIDERRLRDLLLNYL</sequence>